<name>A0A9W8A2Y5_9FUNG</name>
<evidence type="ECO:0000313" key="2">
    <source>
        <dbReference type="EMBL" id="KAJ1921767.1"/>
    </source>
</evidence>
<dbReference type="Pfam" id="PF00856">
    <property type="entry name" value="SET"/>
    <property type="match status" value="1"/>
</dbReference>
<keyword evidence="3" id="KW-1185">Reference proteome</keyword>
<dbReference type="CDD" id="cd20071">
    <property type="entry name" value="SET_SMYD"/>
    <property type="match status" value="1"/>
</dbReference>
<sequence>MSNTQKVINQVCPPVSDLSTLPPVAVGVKEIQISIENREGDFPMEIRLVQGRGRGFFATRDIEAGEEVFRALPASSAISEDWMKNVCSWCFAYNDRKHWKIKGAISAKSKACYCSEKCRDESEEYVSLAQDSKSGLSESGQALSFFDFFGSLDGLISKRRNGLFKNIGRGSQVSNNGEKKPSQENWKLNSQPSYIRIADDAALLSWLDKAWDGMMNDQVFLAKSEYFVPEQGQTELIKLIAMIYFRYALQKGGEESIAVDADDTHESTKALASDSTLVSTKDLNLELSMPQGSGNLNVEKALTQNVIDIDQYADQLRAATSRANCMIPPTLGDIMLMQSNELPYFRSQYSHMTAGGDIFDNFTPCQIDNGDGSVWSPPSTVGSNERGGMLTKVPANPTATELLHHYLPHGYQDVMHLYLLCVKAADQFDPEGRFPQMSHKFFREMFFREMANSFGIWDPPVCTSNNDDTELEYLGFAIYPTAVFFNHSCQPSVTKKRENRVMTFVASKEIKKDEELYISYGSVSEPFKERRTRLFENYFFVCGCEKCLEEELQELTI</sequence>
<dbReference type="Proteomes" id="UP001150538">
    <property type="component" value="Unassembled WGS sequence"/>
</dbReference>
<dbReference type="OrthoDB" id="1028014at2759"/>
<dbReference type="SUPFAM" id="SSF82199">
    <property type="entry name" value="SET domain"/>
    <property type="match status" value="1"/>
</dbReference>
<dbReference type="GO" id="GO:0005634">
    <property type="term" value="C:nucleus"/>
    <property type="evidence" value="ECO:0007669"/>
    <property type="project" value="TreeGrafter"/>
</dbReference>
<dbReference type="SMART" id="SM00317">
    <property type="entry name" value="SET"/>
    <property type="match status" value="1"/>
</dbReference>
<feature type="domain" description="SET" evidence="1">
    <location>
        <begin position="42"/>
        <end position="521"/>
    </location>
</feature>
<dbReference type="Gene3D" id="2.170.270.10">
    <property type="entry name" value="SET domain"/>
    <property type="match status" value="2"/>
</dbReference>
<dbReference type="PANTHER" id="PTHR12197:SF294">
    <property type="entry name" value="POTENTIAL PROTEIN LYSINE METHYLTRANSFERASE SET6"/>
    <property type="match status" value="1"/>
</dbReference>
<reference evidence="2" key="1">
    <citation type="submission" date="2022-07" db="EMBL/GenBank/DDBJ databases">
        <title>Phylogenomic reconstructions and comparative analyses of Kickxellomycotina fungi.</title>
        <authorList>
            <person name="Reynolds N.K."/>
            <person name="Stajich J.E."/>
            <person name="Barry K."/>
            <person name="Grigoriev I.V."/>
            <person name="Crous P."/>
            <person name="Smith M.E."/>
        </authorList>
    </citation>
    <scope>NUCLEOTIDE SEQUENCE</scope>
    <source>
        <strain evidence="2">NBRC 100468</strain>
    </source>
</reference>
<comment type="caution">
    <text evidence="2">The sequence shown here is derived from an EMBL/GenBank/DDBJ whole genome shotgun (WGS) entry which is preliminary data.</text>
</comment>
<gene>
    <name evidence="2" type="ORF">H4219_000500</name>
</gene>
<dbReference type="EMBL" id="JANBPU010000003">
    <property type="protein sequence ID" value="KAJ1921767.1"/>
    <property type="molecule type" value="Genomic_DNA"/>
</dbReference>
<dbReference type="Gene3D" id="6.10.140.2220">
    <property type="match status" value="1"/>
</dbReference>
<dbReference type="InterPro" id="IPR046341">
    <property type="entry name" value="SET_dom_sf"/>
</dbReference>
<accession>A0A9W8A2Y5</accession>
<evidence type="ECO:0000313" key="3">
    <source>
        <dbReference type="Proteomes" id="UP001150538"/>
    </source>
</evidence>
<evidence type="ECO:0000259" key="1">
    <source>
        <dbReference type="PROSITE" id="PS50280"/>
    </source>
</evidence>
<proteinExistence type="predicted"/>
<protein>
    <recommendedName>
        <fullName evidence="1">SET domain-containing protein</fullName>
    </recommendedName>
</protein>
<organism evidence="2 3">
    <name type="scientific">Mycoemilia scoparia</name>
    <dbReference type="NCBI Taxonomy" id="417184"/>
    <lineage>
        <taxon>Eukaryota</taxon>
        <taxon>Fungi</taxon>
        <taxon>Fungi incertae sedis</taxon>
        <taxon>Zoopagomycota</taxon>
        <taxon>Kickxellomycotina</taxon>
        <taxon>Kickxellomycetes</taxon>
        <taxon>Kickxellales</taxon>
        <taxon>Kickxellaceae</taxon>
        <taxon>Mycoemilia</taxon>
    </lineage>
</organism>
<dbReference type="InterPro" id="IPR001214">
    <property type="entry name" value="SET_dom"/>
</dbReference>
<dbReference type="PANTHER" id="PTHR12197">
    <property type="entry name" value="HISTONE-LYSINE N-METHYLTRANSFERASE SMYD"/>
    <property type="match status" value="1"/>
</dbReference>
<dbReference type="AlphaFoldDB" id="A0A9W8A2Y5"/>
<dbReference type="InterPro" id="IPR050869">
    <property type="entry name" value="H3K4_H4K5_MeTrfase"/>
</dbReference>
<dbReference type="PROSITE" id="PS50280">
    <property type="entry name" value="SET"/>
    <property type="match status" value="1"/>
</dbReference>